<evidence type="ECO:0000256" key="1">
    <source>
        <dbReference type="SAM" id="MobiDB-lite"/>
    </source>
</evidence>
<accession>A0ABT2YXP6</accession>
<dbReference type="RefSeq" id="WP_263720107.1">
    <property type="nucleotide sequence ID" value="NZ_JAOWLA010000002.1"/>
</dbReference>
<dbReference type="EMBL" id="JAOWLA010000002">
    <property type="protein sequence ID" value="MCV2863649.1"/>
    <property type="molecule type" value="Genomic_DNA"/>
</dbReference>
<sequence>MYEFKYFQAPKPTGRGKGGKAESALAGREIDLMIDAGWEYVGIEERPVMSRGWLGRARRRLESFMVFRRPTDIRAHVPLLIGPGPSDGGDGWRARAVLPRRVRVLNPDGGRRRPPAMCLPGLPAPQD</sequence>
<reference evidence="2 3" key="1">
    <citation type="submission" date="2022-10" db="EMBL/GenBank/DDBJ databases">
        <title>Defluviimonas sp. nov., isolated from ocean surface water.</title>
        <authorList>
            <person name="He W."/>
            <person name="Wang L."/>
            <person name="Zhang D.-F."/>
        </authorList>
    </citation>
    <scope>NUCLEOTIDE SEQUENCE [LARGE SCALE GENOMIC DNA]</scope>
    <source>
        <strain evidence="2 3">WL0075</strain>
    </source>
</reference>
<protein>
    <recommendedName>
        <fullName evidence="4">DUF4177 domain-containing protein</fullName>
    </recommendedName>
</protein>
<dbReference type="Proteomes" id="UP001652503">
    <property type="component" value="Unassembled WGS sequence"/>
</dbReference>
<evidence type="ECO:0008006" key="4">
    <source>
        <dbReference type="Google" id="ProtNLM"/>
    </source>
</evidence>
<gene>
    <name evidence="2" type="ORF">OE647_02725</name>
</gene>
<name>A0ABT2YXP6_9RHOB</name>
<proteinExistence type="predicted"/>
<keyword evidence="3" id="KW-1185">Reference proteome</keyword>
<organism evidence="2 3">
    <name type="scientific">Albidovulum sediminicola</name>
    <dbReference type="NCBI Taxonomy" id="2984331"/>
    <lineage>
        <taxon>Bacteria</taxon>
        <taxon>Pseudomonadati</taxon>
        <taxon>Pseudomonadota</taxon>
        <taxon>Alphaproteobacteria</taxon>
        <taxon>Rhodobacterales</taxon>
        <taxon>Paracoccaceae</taxon>
        <taxon>Albidovulum</taxon>
    </lineage>
</organism>
<feature type="region of interest" description="Disordered" evidence="1">
    <location>
        <begin position="105"/>
        <end position="127"/>
    </location>
</feature>
<evidence type="ECO:0000313" key="2">
    <source>
        <dbReference type="EMBL" id="MCV2863649.1"/>
    </source>
</evidence>
<evidence type="ECO:0000313" key="3">
    <source>
        <dbReference type="Proteomes" id="UP001652503"/>
    </source>
</evidence>
<comment type="caution">
    <text evidence="2">The sequence shown here is derived from an EMBL/GenBank/DDBJ whole genome shotgun (WGS) entry which is preliminary data.</text>
</comment>